<dbReference type="Pfam" id="PF18934">
    <property type="entry name" value="DUF5682"/>
    <property type="match status" value="1"/>
</dbReference>
<dbReference type="RefSeq" id="WP_130108391.1">
    <property type="nucleotide sequence ID" value="NZ_CP025783.1"/>
</dbReference>
<proteinExistence type="predicted"/>
<keyword evidence="1" id="KW-0614">Plasmid</keyword>
<dbReference type="PANTHER" id="PTHR30634:SF7">
    <property type="entry name" value="VWA DOMAIN-CONTAINING PROTEIN"/>
    <property type="match status" value="1"/>
</dbReference>
<evidence type="ECO:0000313" key="1">
    <source>
        <dbReference type="EMBL" id="QBC45924.1"/>
    </source>
</evidence>
<dbReference type="Proteomes" id="UP000515917">
    <property type="component" value="Plasmid pl1"/>
</dbReference>
<protein>
    <submittedName>
        <fullName evidence="1">Uncharacterized protein</fullName>
    </submittedName>
</protein>
<dbReference type="InterPro" id="IPR043737">
    <property type="entry name" value="DUF5682"/>
</dbReference>
<name>A0A7G3GFG0_9NEIS</name>
<dbReference type="InterPro" id="IPR050458">
    <property type="entry name" value="LolB"/>
</dbReference>
<accession>A0A7G3GFG0</accession>
<dbReference type="GeneID" id="39458636"/>
<sequence>MSAVEIIGVRHHSPACARLVAERIRRESPAWVLIEGPADFNPRLDELFLGHQLPLAIYSYCNIGSKFSRASWSPLAEHSPEWQALYEGRAAGAQLAFIDLPAWHDAFAEVSNRYADVADAEQEARAEQYEFELSRQLGIEGRDALWEHLFEGDCSSDDLADRLQQYFIHLRGDSAGSTGNQQREAMMSSWIAWAQQFGKVIVVCGGYHAPALARIWPQCTPQLLPSSAPELPQLAEHLAEVLADEQDMEIHSGSYLIPYTYKRLDAFQGYASGMPSPSFQQAIWQHQLAGAGEQLLRDVMQRLRQKKLPASTADVQAVHVRTHALARLRSHSSPLRCDWLDGLAGSLIKDALDAPLPWTYRGPLRRCTEPILVEIMDVLAGDQAGKLAANTPQPPLLKSVYAELAAHDLMPPQALNLSLLTPAERQRSQILHRLRILQIPGFQRTTGPNWAMSGERSEQWSLSQPFEQQSALIEAAIYGASLEAAALAKLSELASGYSKSADLAQLLNTAAMAGLSDFNPALLSRLQNAITQEPQFDALGSTLSLCHALYRHGHELGMAQAPALLQLLHTALDRVLWLAEDHSAVAIADQSDHLVTWQALRHLIRDALALNNAELSQLPHARALAIWQRKAAHLQAAALSRGAALGCLLSVNQYAAQDDDRVLDQAIALLATLTAAHLGDALQGLLALARHELAENPRFIQALDALIGQLDDLDFVLALPAMRAAFSWLPSRERGTLARLVLTQQGVHGVSAGELVARFHIDPVALAKQQLLEQQAMQRLRHWGLCLAPDDKKMQGICS</sequence>
<gene>
    <name evidence="1" type="ORF">C1H71_20510</name>
</gene>
<evidence type="ECO:0000313" key="2">
    <source>
        <dbReference type="Proteomes" id="UP000515917"/>
    </source>
</evidence>
<dbReference type="PANTHER" id="PTHR30634">
    <property type="entry name" value="OUTER MEMBRANE LOLAB LIPOPROTEIN INSERTION APPARATUS"/>
    <property type="match status" value="1"/>
</dbReference>
<reference evidence="1 2" key="1">
    <citation type="submission" date="2018-01" db="EMBL/GenBank/DDBJ databases">
        <title>Genome sequence of Iodobacter sp. strain PCH194 isolated from Indian Trans-Himalaya.</title>
        <authorList>
            <person name="Kumar V."/>
            <person name="Thakur V."/>
            <person name="Kumar S."/>
            <person name="Singh D."/>
        </authorList>
    </citation>
    <scope>NUCLEOTIDE SEQUENCE [LARGE SCALE GENOMIC DNA]</scope>
    <source>
        <strain evidence="1 2">PCH194</strain>
        <plasmid evidence="1 2">pl1</plasmid>
    </source>
</reference>
<organism evidence="1 2">
    <name type="scientific">Iodobacter fluviatilis</name>
    <dbReference type="NCBI Taxonomy" id="537"/>
    <lineage>
        <taxon>Bacteria</taxon>
        <taxon>Pseudomonadati</taxon>
        <taxon>Pseudomonadota</taxon>
        <taxon>Betaproteobacteria</taxon>
        <taxon>Neisseriales</taxon>
        <taxon>Chitinibacteraceae</taxon>
        <taxon>Iodobacter</taxon>
    </lineage>
</organism>
<keyword evidence="2" id="KW-1185">Reference proteome</keyword>
<dbReference type="AlphaFoldDB" id="A0A7G3GFG0"/>
<dbReference type="KEGG" id="ifl:C1H71_20510"/>
<dbReference type="EMBL" id="CP025783">
    <property type="protein sequence ID" value="QBC45924.1"/>
    <property type="molecule type" value="Genomic_DNA"/>
</dbReference>
<geneLocation type="plasmid" evidence="1 2">
    <name>pl1</name>
</geneLocation>